<dbReference type="GO" id="GO:0006351">
    <property type="term" value="P:DNA-templated transcription"/>
    <property type="evidence" value="ECO:0007669"/>
    <property type="project" value="InterPro"/>
</dbReference>
<dbReference type="Pfam" id="PF00096">
    <property type="entry name" value="zf-C2H2"/>
    <property type="match status" value="1"/>
</dbReference>
<evidence type="ECO:0000256" key="8">
    <source>
        <dbReference type="SAM" id="MobiDB-lite"/>
    </source>
</evidence>
<comment type="caution">
    <text evidence="10">The sequence shown here is derived from an EMBL/GenBank/DDBJ whole genome shotgun (WGS) entry which is preliminary data.</text>
</comment>
<organism evidence="10 11">
    <name type="scientific">Rhodotorula paludigena</name>
    <dbReference type="NCBI Taxonomy" id="86838"/>
    <lineage>
        <taxon>Eukaryota</taxon>
        <taxon>Fungi</taxon>
        <taxon>Dikarya</taxon>
        <taxon>Basidiomycota</taxon>
        <taxon>Pucciniomycotina</taxon>
        <taxon>Microbotryomycetes</taxon>
        <taxon>Sporidiobolales</taxon>
        <taxon>Sporidiobolaceae</taxon>
        <taxon>Rhodotorula</taxon>
    </lineage>
</organism>
<dbReference type="FunFam" id="3.30.160.60:FF:002343">
    <property type="entry name" value="Zinc finger protein 33A"/>
    <property type="match status" value="1"/>
</dbReference>
<dbReference type="CDD" id="cd12148">
    <property type="entry name" value="fungal_TF_MHR"/>
    <property type="match status" value="1"/>
</dbReference>
<keyword evidence="3" id="KW-0862">Zinc</keyword>
<evidence type="ECO:0000256" key="3">
    <source>
        <dbReference type="ARBA" id="ARBA00022833"/>
    </source>
</evidence>
<evidence type="ECO:0000256" key="4">
    <source>
        <dbReference type="ARBA" id="ARBA00023015"/>
    </source>
</evidence>
<evidence type="ECO:0000259" key="9">
    <source>
        <dbReference type="PROSITE" id="PS50157"/>
    </source>
</evidence>
<keyword evidence="4" id="KW-0805">Transcription regulation</keyword>
<dbReference type="PANTHER" id="PTHR47660">
    <property type="entry name" value="TRANSCRIPTION FACTOR WITH C2H2 AND ZN(2)-CYS(6) DNA BINDING DOMAIN (EUROFUNG)-RELATED-RELATED"/>
    <property type="match status" value="1"/>
</dbReference>
<dbReference type="InterPro" id="IPR036236">
    <property type="entry name" value="Znf_C2H2_sf"/>
</dbReference>
<feature type="compositionally biased region" description="Low complexity" evidence="8">
    <location>
        <begin position="275"/>
        <end position="290"/>
    </location>
</feature>
<dbReference type="Proteomes" id="UP001342314">
    <property type="component" value="Unassembled WGS sequence"/>
</dbReference>
<protein>
    <recommendedName>
        <fullName evidence="9">C2H2-type domain-containing protein</fullName>
    </recommendedName>
</protein>
<feature type="domain" description="C2H2-type" evidence="9">
    <location>
        <begin position="44"/>
        <end position="71"/>
    </location>
</feature>
<dbReference type="GO" id="GO:0003677">
    <property type="term" value="F:DNA binding"/>
    <property type="evidence" value="ECO:0007669"/>
    <property type="project" value="InterPro"/>
</dbReference>
<dbReference type="PROSITE" id="PS00028">
    <property type="entry name" value="ZINC_FINGER_C2H2_1"/>
    <property type="match status" value="1"/>
</dbReference>
<evidence type="ECO:0000256" key="6">
    <source>
        <dbReference type="ARBA" id="ARBA00023242"/>
    </source>
</evidence>
<feature type="region of interest" description="Disordered" evidence="8">
    <location>
        <begin position="109"/>
        <end position="131"/>
    </location>
</feature>
<keyword evidence="5" id="KW-0804">Transcription</keyword>
<accession>A0AAV5GEV6</accession>
<evidence type="ECO:0000256" key="5">
    <source>
        <dbReference type="ARBA" id="ARBA00023163"/>
    </source>
</evidence>
<dbReference type="InterPro" id="IPR013087">
    <property type="entry name" value="Znf_C2H2_type"/>
</dbReference>
<evidence type="ECO:0000256" key="1">
    <source>
        <dbReference type="ARBA" id="ARBA00022723"/>
    </source>
</evidence>
<dbReference type="AlphaFoldDB" id="A0AAV5GEV6"/>
<proteinExistence type="predicted"/>
<keyword evidence="2 7" id="KW-0863">Zinc-finger</keyword>
<evidence type="ECO:0000313" key="10">
    <source>
        <dbReference type="EMBL" id="GJN88270.1"/>
    </source>
</evidence>
<feature type="region of interest" description="Disordered" evidence="8">
    <location>
        <begin position="140"/>
        <end position="159"/>
    </location>
</feature>
<name>A0AAV5GEV6_9BASI</name>
<dbReference type="EMBL" id="BQKY01000002">
    <property type="protein sequence ID" value="GJN88270.1"/>
    <property type="molecule type" value="Genomic_DNA"/>
</dbReference>
<feature type="region of interest" description="Disordered" evidence="8">
    <location>
        <begin position="209"/>
        <end position="290"/>
    </location>
</feature>
<dbReference type="SMART" id="SM00355">
    <property type="entry name" value="ZnF_C2H2"/>
    <property type="match status" value="2"/>
</dbReference>
<dbReference type="Pfam" id="PF04082">
    <property type="entry name" value="Fungal_trans"/>
    <property type="match status" value="1"/>
</dbReference>
<gene>
    <name evidence="10" type="ORF">Rhopal_001235-T1</name>
</gene>
<dbReference type="PANTHER" id="PTHR47660:SF2">
    <property type="entry name" value="TRANSCRIPTION FACTOR WITH C2H2 AND ZN(2)-CYS(6) DNA BINDING DOMAIN (EUROFUNG)"/>
    <property type="match status" value="1"/>
</dbReference>
<evidence type="ECO:0000313" key="11">
    <source>
        <dbReference type="Proteomes" id="UP001342314"/>
    </source>
</evidence>
<dbReference type="Gene3D" id="3.30.160.60">
    <property type="entry name" value="Classic Zinc Finger"/>
    <property type="match status" value="2"/>
</dbReference>
<dbReference type="InterPro" id="IPR001138">
    <property type="entry name" value="Zn2Cys6_DnaBD"/>
</dbReference>
<dbReference type="InterPro" id="IPR007219">
    <property type="entry name" value="XnlR_reg_dom"/>
</dbReference>
<dbReference type="GO" id="GO:0000981">
    <property type="term" value="F:DNA-binding transcription factor activity, RNA polymerase II-specific"/>
    <property type="evidence" value="ECO:0007669"/>
    <property type="project" value="InterPro"/>
</dbReference>
<sequence>MADVQVQEEETAPVRTHAPGCNQSYARIEHLERHIKTHTDPAGYTCKECGKSFARSDVLRRHTKIHSREATAPGEGGGTAKRVSQACQSCATAKPCERCNKLKRSCEYDTGQSSASSTREPKRARMQSQSVELENPTFDLQVDANPNQGDPNVESPAAAGSNTILDSLLSLVLQQQPAGTTTLEDDLSNAFFLPTDDNMFWSQFLQSPSASLPSPVHLEPAPPSVQHDEAASPPPSSTPSYRPRILITAAGMPSRHGSPHPEVGPAGEEGELDPGTASTGGRSTAADAAAHAAASASSAWPLIWNPTGHESSVRLDREASMSILATPIAPASGAGPSLPKCDEQLRIALLETLRFAQLSDDEYHALYGTLSRIPLPVFDLLLSLYFGHFHPLIPFLHVPTFNPKKTLGQLLLILLGIGAVYAPISGALQLGRVLVEVARRGVERLINRDNRLARSLPIAQAQMLWAVLRWTGSGRTMELAAVFQSVHTTMLRQQRVFEDSQSRMPVDNSPAAQWSAFITNEERRRTAMACYLLDGEAAVLLRTAPCMNGSELKTLLPCDESLWTAPNAEAWLEAKANVRDPVAIPVVLKLLSSDSATPLPAAINLSPFGAHVLVQALHLNLHHVQQLRKSGVSSHADLITTHVRRSLGRLARGTDEFTPRFGANGGLQSQDDPALYAAPRAWYHLGQIATYIPLEELDGVARKAGDGEAQRAREHWVKWMREHSEQARVLALHAGQLLRTLRDFPTHGTYEPATLLYATLVLYLYARSVEKPRSSWKLAATPPHPSSSAAMPAHPPAGPNAFYLDTSLDDPSSFTAFGGTAVITLPSAPGSLELEGDEAARITLRAAVEVLAARPVWRVGRTFIAVLGKMLAREGEAGLGA</sequence>
<keyword evidence="6" id="KW-0539">Nucleus</keyword>
<dbReference type="PROSITE" id="PS50157">
    <property type="entry name" value="ZINC_FINGER_C2H2_2"/>
    <property type="match status" value="1"/>
</dbReference>
<dbReference type="GO" id="GO:0008270">
    <property type="term" value="F:zinc ion binding"/>
    <property type="evidence" value="ECO:0007669"/>
    <property type="project" value="UniProtKB-KW"/>
</dbReference>
<dbReference type="SUPFAM" id="SSF57667">
    <property type="entry name" value="beta-beta-alpha zinc fingers"/>
    <property type="match status" value="1"/>
</dbReference>
<keyword evidence="1" id="KW-0479">Metal-binding</keyword>
<reference evidence="10 11" key="1">
    <citation type="submission" date="2021-12" db="EMBL/GenBank/DDBJ databases">
        <title>High titer production of polyol ester of fatty acids by Rhodotorula paludigena BS15 towards product separation-free biomass refinery.</title>
        <authorList>
            <person name="Mano J."/>
            <person name="Ono H."/>
            <person name="Tanaka T."/>
            <person name="Naito K."/>
            <person name="Sushida H."/>
            <person name="Ike M."/>
            <person name="Tokuyasu K."/>
            <person name="Kitaoka M."/>
        </authorList>
    </citation>
    <scope>NUCLEOTIDE SEQUENCE [LARGE SCALE GENOMIC DNA]</scope>
    <source>
        <strain evidence="10 11">BS15</strain>
    </source>
</reference>
<evidence type="ECO:0000256" key="2">
    <source>
        <dbReference type="ARBA" id="ARBA00022771"/>
    </source>
</evidence>
<evidence type="ECO:0000256" key="7">
    <source>
        <dbReference type="PROSITE-ProRule" id="PRU00042"/>
    </source>
</evidence>
<dbReference type="CDD" id="cd00067">
    <property type="entry name" value="GAL4"/>
    <property type="match status" value="1"/>
</dbReference>
<keyword evidence="11" id="KW-1185">Reference proteome</keyword>